<sequence>MAIPRSLAPLLLLVTVSVIPAFVLGSRVPASESLTKACNATVERETCENVLKSNPESATASPRRLAELAFQYLVKDGPVLVAESNLELAAAKDENTRNCLGSYDDQLTSYVVSVAAIGAPDQGEAKFIEARDKLRDLLRWRSNGAYSCPGHPIVFKIAKYERMLQITLDLMNAASPPPKAA</sequence>
<feature type="chain" id="PRO_5023879403" description="Pectinesterase inhibitor domain-containing protein" evidence="1">
    <location>
        <begin position="26"/>
        <end position="181"/>
    </location>
</feature>
<evidence type="ECO:0000256" key="1">
    <source>
        <dbReference type="SAM" id="SignalP"/>
    </source>
</evidence>
<dbReference type="EMBL" id="RWGY01000007">
    <property type="protein sequence ID" value="TVU40099.1"/>
    <property type="molecule type" value="Genomic_DNA"/>
</dbReference>
<protein>
    <recommendedName>
        <fullName evidence="4">Pectinesterase inhibitor domain-containing protein</fullName>
    </recommendedName>
</protein>
<dbReference type="Gene3D" id="1.20.140.40">
    <property type="entry name" value="Invertase/pectin methylesterase inhibitor family protein"/>
    <property type="match status" value="1"/>
</dbReference>
<name>A0A5J9VV56_9POAL</name>
<evidence type="ECO:0008006" key="4">
    <source>
        <dbReference type="Google" id="ProtNLM"/>
    </source>
</evidence>
<dbReference type="Gramene" id="TVU40099">
    <property type="protein sequence ID" value="TVU40099"/>
    <property type="gene ID" value="EJB05_13548"/>
</dbReference>
<dbReference type="AlphaFoldDB" id="A0A5J9VV56"/>
<dbReference type="InterPro" id="IPR035513">
    <property type="entry name" value="Invertase/methylesterase_inhib"/>
</dbReference>
<feature type="non-terminal residue" evidence="2">
    <location>
        <position position="1"/>
    </location>
</feature>
<gene>
    <name evidence="2" type="ORF">EJB05_13548</name>
</gene>
<reference evidence="2 3" key="1">
    <citation type="journal article" date="2019" name="Sci. Rep.">
        <title>A high-quality genome of Eragrostis curvula grass provides insights into Poaceae evolution and supports new strategies to enhance forage quality.</title>
        <authorList>
            <person name="Carballo J."/>
            <person name="Santos B.A.C.M."/>
            <person name="Zappacosta D."/>
            <person name="Garbus I."/>
            <person name="Selva J.P."/>
            <person name="Gallo C.A."/>
            <person name="Diaz A."/>
            <person name="Albertini E."/>
            <person name="Caccamo M."/>
            <person name="Echenique V."/>
        </authorList>
    </citation>
    <scope>NUCLEOTIDE SEQUENCE [LARGE SCALE GENOMIC DNA]</scope>
    <source>
        <strain evidence="3">cv. Victoria</strain>
        <tissue evidence="2">Leaf</tissue>
    </source>
</reference>
<organism evidence="2 3">
    <name type="scientific">Eragrostis curvula</name>
    <name type="common">weeping love grass</name>
    <dbReference type="NCBI Taxonomy" id="38414"/>
    <lineage>
        <taxon>Eukaryota</taxon>
        <taxon>Viridiplantae</taxon>
        <taxon>Streptophyta</taxon>
        <taxon>Embryophyta</taxon>
        <taxon>Tracheophyta</taxon>
        <taxon>Spermatophyta</taxon>
        <taxon>Magnoliopsida</taxon>
        <taxon>Liliopsida</taxon>
        <taxon>Poales</taxon>
        <taxon>Poaceae</taxon>
        <taxon>PACMAD clade</taxon>
        <taxon>Chloridoideae</taxon>
        <taxon>Eragrostideae</taxon>
        <taxon>Eragrostidinae</taxon>
        <taxon>Eragrostis</taxon>
    </lineage>
</organism>
<keyword evidence="3" id="KW-1185">Reference proteome</keyword>
<keyword evidence="1" id="KW-0732">Signal</keyword>
<dbReference type="Proteomes" id="UP000324897">
    <property type="component" value="Chromosome 4"/>
</dbReference>
<dbReference type="SUPFAM" id="SSF101148">
    <property type="entry name" value="Plant invertase/pectin methylesterase inhibitor"/>
    <property type="match status" value="1"/>
</dbReference>
<proteinExistence type="predicted"/>
<accession>A0A5J9VV56</accession>
<evidence type="ECO:0000313" key="2">
    <source>
        <dbReference type="EMBL" id="TVU40099.1"/>
    </source>
</evidence>
<comment type="caution">
    <text evidence="2">The sequence shown here is derived from an EMBL/GenBank/DDBJ whole genome shotgun (WGS) entry which is preliminary data.</text>
</comment>
<feature type="signal peptide" evidence="1">
    <location>
        <begin position="1"/>
        <end position="25"/>
    </location>
</feature>
<evidence type="ECO:0000313" key="3">
    <source>
        <dbReference type="Proteomes" id="UP000324897"/>
    </source>
</evidence>